<feature type="non-terminal residue" evidence="2">
    <location>
        <position position="282"/>
    </location>
</feature>
<accession>A0A5J4TL63</accession>
<feature type="non-terminal residue" evidence="2">
    <location>
        <position position="1"/>
    </location>
</feature>
<name>A0A5J4TL63_9EUKA</name>
<reference evidence="2 3" key="1">
    <citation type="submission" date="2019-03" db="EMBL/GenBank/DDBJ databases">
        <title>Single cell metagenomics reveals metabolic interactions within the superorganism composed of flagellate Streblomastix strix and complex community of Bacteroidetes bacteria on its surface.</title>
        <authorList>
            <person name="Treitli S.C."/>
            <person name="Kolisko M."/>
            <person name="Husnik F."/>
            <person name="Keeling P."/>
            <person name="Hampl V."/>
        </authorList>
    </citation>
    <scope>NUCLEOTIDE SEQUENCE [LARGE SCALE GENOMIC DNA]</scope>
    <source>
        <strain evidence="2">ST1C</strain>
    </source>
</reference>
<gene>
    <name evidence="2" type="ORF">EZS28_045506</name>
</gene>
<dbReference type="Proteomes" id="UP000324800">
    <property type="component" value="Unassembled WGS sequence"/>
</dbReference>
<evidence type="ECO:0000313" key="3">
    <source>
        <dbReference type="Proteomes" id="UP000324800"/>
    </source>
</evidence>
<evidence type="ECO:0000256" key="1">
    <source>
        <dbReference type="SAM" id="Coils"/>
    </source>
</evidence>
<keyword evidence="1" id="KW-0175">Coiled coil</keyword>
<organism evidence="2 3">
    <name type="scientific">Streblomastix strix</name>
    <dbReference type="NCBI Taxonomy" id="222440"/>
    <lineage>
        <taxon>Eukaryota</taxon>
        <taxon>Metamonada</taxon>
        <taxon>Preaxostyla</taxon>
        <taxon>Oxymonadida</taxon>
        <taxon>Streblomastigidae</taxon>
        <taxon>Streblomastix</taxon>
    </lineage>
</organism>
<sequence length="282" mass="31902">SALVRDIHGDKKLAEDILAEAEQVEEEQAKIAARLLKQRMDKLKQNKQLIGVNSEDLSNVGSIHAALAANLFIQGAETVISHQSIQRNVLSLSEKMSSAVGYSIYTMFRILSKDSSGELDDEGDSYSIIYQSGFDTVNKTLFEINELFPSVYNYDFNNKIWIDNIVEWNILTFTYPESSVGYSNPVFTITKSTVDNMNIPRFVSWIEDSIMRMVDDFANISQVEQLGIVRTSFTTMKEHFAELLFNQPFVAAESMKRICVIALDDLFSTQVEGYIITIIIFV</sequence>
<proteinExistence type="predicted"/>
<evidence type="ECO:0000313" key="2">
    <source>
        <dbReference type="EMBL" id="KAA6358967.1"/>
    </source>
</evidence>
<feature type="coiled-coil region" evidence="1">
    <location>
        <begin position="14"/>
        <end position="46"/>
    </location>
</feature>
<dbReference type="EMBL" id="SNRW01029110">
    <property type="protein sequence ID" value="KAA6358967.1"/>
    <property type="molecule type" value="Genomic_DNA"/>
</dbReference>
<dbReference type="AlphaFoldDB" id="A0A5J4TL63"/>
<comment type="caution">
    <text evidence="2">The sequence shown here is derived from an EMBL/GenBank/DDBJ whole genome shotgun (WGS) entry which is preliminary data.</text>
</comment>
<protein>
    <submittedName>
        <fullName evidence="2">Uncharacterized protein</fullName>
    </submittedName>
</protein>